<feature type="transmembrane region" description="Helical" evidence="1">
    <location>
        <begin position="43"/>
        <end position="60"/>
    </location>
</feature>
<gene>
    <name evidence="2" type="ORF">V5J35_002832</name>
</gene>
<dbReference type="Proteomes" id="UP001549366">
    <property type="component" value="Unassembled WGS sequence"/>
</dbReference>
<sequence>MQPVTAIKREAGILTRQPAPGLSQYASEKPSVKKVIAIIGKNPISLLQMIIIVIWFYIYLE</sequence>
<proteinExistence type="predicted"/>
<dbReference type="EMBL" id="JBEWTB010000002">
    <property type="protein sequence ID" value="MET4757640.1"/>
    <property type="molecule type" value="Genomic_DNA"/>
</dbReference>
<accession>A0ABV2SIQ0</accession>
<dbReference type="RefSeq" id="WP_354007779.1">
    <property type="nucleotide sequence ID" value="NZ_JBEWTA010000001.1"/>
</dbReference>
<reference evidence="2 3" key="1">
    <citation type="submission" date="2024-06" db="EMBL/GenBank/DDBJ databases">
        <title>Genomic Encyclopedia of Type Strains, Phase V (KMG-V): Genome sequencing to study the core and pangenomes of soil and plant-associated prokaryotes.</title>
        <authorList>
            <person name="Whitman W."/>
        </authorList>
    </citation>
    <scope>NUCLEOTIDE SEQUENCE [LARGE SCALE GENOMIC DNA]</scope>
    <source>
        <strain evidence="2 3">NE40</strain>
    </source>
</reference>
<keyword evidence="1" id="KW-1133">Transmembrane helix</keyword>
<comment type="caution">
    <text evidence="2">The sequence shown here is derived from an EMBL/GenBank/DDBJ whole genome shotgun (WGS) entry which is preliminary data.</text>
</comment>
<evidence type="ECO:0000313" key="2">
    <source>
        <dbReference type="EMBL" id="MET4757640.1"/>
    </source>
</evidence>
<keyword evidence="3" id="KW-1185">Reference proteome</keyword>
<organism evidence="2 3">
    <name type="scientific">Endozoicomonas lisbonensis</name>
    <dbReference type="NCBI Taxonomy" id="3120522"/>
    <lineage>
        <taxon>Bacteria</taxon>
        <taxon>Pseudomonadati</taxon>
        <taxon>Pseudomonadota</taxon>
        <taxon>Gammaproteobacteria</taxon>
        <taxon>Oceanospirillales</taxon>
        <taxon>Endozoicomonadaceae</taxon>
        <taxon>Endozoicomonas</taxon>
    </lineage>
</organism>
<keyword evidence="1" id="KW-0812">Transmembrane</keyword>
<evidence type="ECO:0000313" key="3">
    <source>
        <dbReference type="Proteomes" id="UP001549366"/>
    </source>
</evidence>
<protein>
    <submittedName>
        <fullName evidence="2">Uncharacterized protein</fullName>
    </submittedName>
</protein>
<keyword evidence="1" id="KW-0472">Membrane</keyword>
<evidence type="ECO:0000256" key="1">
    <source>
        <dbReference type="SAM" id="Phobius"/>
    </source>
</evidence>
<name>A0ABV2SIQ0_9GAMM</name>